<comment type="caution">
    <text evidence="1">The sequence shown here is derived from an EMBL/GenBank/DDBJ whole genome shotgun (WGS) entry which is preliminary data.</text>
</comment>
<dbReference type="InterPro" id="IPR011009">
    <property type="entry name" value="Kinase-like_dom_sf"/>
</dbReference>
<name>A0A0G0MQ93_9BACT</name>
<proteinExistence type="predicted"/>
<accession>A0A0G0MQ93</accession>
<dbReference type="Proteomes" id="UP000034181">
    <property type="component" value="Unassembled WGS sequence"/>
</dbReference>
<dbReference type="AlphaFoldDB" id="A0A0G0MQ93"/>
<evidence type="ECO:0008006" key="3">
    <source>
        <dbReference type="Google" id="ProtNLM"/>
    </source>
</evidence>
<evidence type="ECO:0000313" key="2">
    <source>
        <dbReference type="Proteomes" id="UP000034181"/>
    </source>
</evidence>
<dbReference type="SUPFAM" id="SSF56112">
    <property type="entry name" value="Protein kinase-like (PK-like)"/>
    <property type="match status" value="1"/>
</dbReference>
<organism evidence="1 2">
    <name type="scientific">Candidatus Woesebacteria bacterium GW2011_GWB1_38_5b</name>
    <dbReference type="NCBI Taxonomy" id="1618569"/>
    <lineage>
        <taxon>Bacteria</taxon>
        <taxon>Candidatus Woeseibacteriota</taxon>
    </lineage>
</organism>
<dbReference type="EMBL" id="LBUZ01000003">
    <property type="protein sequence ID" value="KKQ75844.1"/>
    <property type="molecule type" value="Genomic_DNA"/>
</dbReference>
<reference evidence="1 2" key="1">
    <citation type="journal article" date="2015" name="Nature">
        <title>rRNA introns, odd ribosomes, and small enigmatic genomes across a large radiation of phyla.</title>
        <authorList>
            <person name="Brown C.T."/>
            <person name="Hug L.A."/>
            <person name="Thomas B.C."/>
            <person name="Sharon I."/>
            <person name="Castelle C.J."/>
            <person name="Singh A."/>
            <person name="Wilkins M.J."/>
            <person name="Williams K.H."/>
            <person name="Banfield J.F."/>
        </authorList>
    </citation>
    <scope>NUCLEOTIDE SEQUENCE [LARGE SCALE GENOMIC DNA]</scope>
</reference>
<gene>
    <name evidence="1" type="ORF">US96_C0003G0002</name>
</gene>
<sequence>MNKCFVDTRQNLVIKVLDNISKAQREIVGIREFSDIALVPQIELLDTKTISITLVDSMKSTQIPDFELTQLILQLLRKVNSFETKINKNYNIQKRIEYLVSMFKSSECVVQTLNEIQALVSKAKLFPVHGDLQKQNIFVNSNELQLIDFEHFLFAPLELDIVNSLFFNDSNCLDAKFIISQLIKEKIFSEKMIISMLKFYAINQLAEGRKKEDVTKRLNKGLSKLDRITKSWMDTSMVNL</sequence>
<dbReference type="Gene3D" id="3.90.1200.10">
    <property type="match status" value="1"/>
</dbReference>
<protein>
    <recommendedName>
        <fullName evidence="3">Aminoglycoside phosphotransferase domain-containing protein</fullName>
    </recommendedName>
</protein>
<evidence type="ECO:0000313" key="1">
    <source>
        <dbReference type="EMBL" id="KKQ75844.1"/>
    </source>
</evidence>